<accession>C5SZW4</accession>
<evidence type="ECO:0000313" key="2">
    <source>
        <dbReference type="EMBL" id="EER62280.1"/>
    </source>
</evidence>
<dbReference type="PROSITE" id="PS51186">
    <property type="entry name" value="GNAT"/>
    <property type="match status" value="1"/>
</dbReference>
<keyword evidence="3" id="KW-1185">Reference proteome</keyword>
<comment type="caution">
    <text evidence="2">The sequence shown here is derived from an EMBL/GenBank/DDBJ whole genome shotgun (WGS) entry which is preliminary data.</text>
</comment>
<keyword evidence="2" id="KW-0808">Transferase</keyword>
<evidence type="ECO:0000313" key="3">
    <source>
        <dbReference type="Proteomes" id="UP000003856"/>
    </source>
</evidence>
<dbReference type="Pfam" id="PF00583">
    <property type="entry name" value="Acetyltransf_1"/>
    <property type="match status" value="1"/>
</dbReference>
<dbReference type="SUPFAM" id="SSF55729">
    <property type="entry name" value="Acyl-CoA N-acyltransferases (Nat)"/>
    <property type="match status" value="1"/>
</dbReference>
<dbReference type="EMBL" id="ACQT01000002">
    <property type="protein sequence ID" value="EER62280.1"/>
    <property type="molecule type" value="Genomic_DNA"/>
</dbReference>
<dbReference type="GO" id="GO:0016747">
    <property type="term" value="F:acyltransferase activity, transferring groups other than amino-acyl groups"/>
    <property type="evidence" value="ECO:0007669"/>
    <property type="project" value="InterPro"/>
</dbReference>
<dbReference type="RefSeq" id="WP_005792833.1">
    <property type="nucleotide sequence ID" value="NZ_ACQT01000002.1"/>
</dbReference>
<dbReference type="InterPro" id="IPR000182">
    <property type="entry name" value="GNAT_dom"/>
</dbReference>
<organism evidence="2 3">
    <name type="scientific">Acidovorax delafieldii 2AN</name>
    <dbReference type="NCBI Taxonomy" id="573060"/>
    <lineage>
        <taxon>Bacteria</taxon>
        <taxon>Pseudomonadati</taxon>
        <taxon>Pseudomonadota</taxon>
        <taxon>Betaproteobacteria</taxon>
        <taxon>Burkholderiales</taxon>
        <taxon>Comamonadaceae</taxon>
        <taxon>Acidovorax</taxon>
    </lineage>
</organism>
<feature type="domain" description="N-acetyltransferase" evidence="1">
    <location>
        <begin position="6"/>
        <end position="156"/>
    </location>
</feature>
<sequence>MWPSSLDISPLLPVHRSALGLHLLALPAEHRYARFGATLNDEAVLRWVARLAWEQQRCWGAWLPGDLGLVGVLQLAHTRRSGSWELALTVAAALHGRGVGTTLLATALGQMPDVRQLVCQHGHAAIFAMAKRLGFGVHRQGRQLWLEAVARSGPAPATSRQAGIG</sequence>
<gene>
    <name evidence="2" type="ORF">AcdelDRAFT_0194</name>
</gene>
<dbReference type="Gene3D" id="3.40.630.30">
    <property type="match status" value="1"/>
</dbReference>
<dbReference type="Proteomes" id="UP000003856">
    <property type="component" value="Unassembled WGS sequence"/>
</dbReference>
<reference evidence="2 3" key="1">
    <citation type="submission" date="2009-05" db="EMBL/GenBank/DDBJ databases">
        <title>The draft genome of Acidovorax delafieldii 2AN.</title>
        <authorList>
            <consortium name="US DOE Joint Genome Institute (JGI-PGF)"/>
            <person name="Lucas S."/>
            <person name="Copeland A."/>
            <person name="Lapidus A."/>
            <person name="Glavina del Rio T."/>
            <person name="Tice H."/>
            <person name="Bruce D."/>
            <person name="Goodwin L."/>
            <person name="Pitluck S."/>
            <person name="Larimer F."/>
            <person name="Land M.L."/>
            <person name="Hauser L."/>
            <person name="Shelobolina E.S."/>
            <person name="Picardal F."/>
            <person name="Roden E."/>
            <person name="Emerson D."/>
        </authorList>
    </citation>
    <scope>NUCLEOTIDE SEQUENCE [LARGE SCALE GENOMIC DNA]</scope>
    <source>
        <strain evidence="2 3">2AN</strain>
    </source>
</reference>
<dbReference type="PATRIC" id="fig|573060.9.peg.5083"/>
<dbReference type="InterPro" id="IPR016181">
    <property type="entry name" value="Acyl_CoA_acyltransferase"/>
</dbReference>
<protein>
    <submittedName>
        <fullName evidence="2">GCN5-related N-acetyltransferase</fullName>
    </submittedName>
</protein>
<proteinExistence type="predicted"/>
<name>C5SZW4_ACIDE</name>
<dbReference type="AlphaFoldDB" id="C5SZW4"/>
<evidence type="ECO:0000259" key="1">
    <source>
        <dbReference type="PROSITE" id="PS51186"/>
    </source>
</evidence>